<accession>A0ABT3G9J8</accession>
<evidence type="ECO:0000313" key="1">
    <source>
        <dbReference type="EMBL" id="MCW1916528.1"/>
    </source>
</evidence>
<name>A0ABT3G9J8_9BACT</name>
<dbReference type="RefSeq" id="WP_264516107.1">
    <property type="nucleotide sequence ID" value="NZ_JAPDDR010000016.1"/>
</dbReference>
<dbReference type="Proteomes" id="UP001165653">
    <property type="component" value="Unassembled WGS sequence"/>
</dbReference>
<protein>
    <submittedName>
        <fullName evidence="1">Uncharacterized protein</fullName>
    </submittedName>
</protein>
<gene>
    <name evidence="1" type="ORF">OJ996_23275</name>
</gene>
<evidence type="ECO:0000313" key="2">
    <source>
        <dbReference type="Proteomes" id="UP001165653"/>
    </source>
</evidence>
<proteinExistence type="predicted"/>
<organism evidence="1 2">
    <name type="scientific">Luteolibacter rhizosphaerae</name>
    <dbReference type="NCBI Taxonomy" id="2989719"/>
    <lineage>
        <taxon>Bacteria</taxon>
        <taxon>Pseudomonadati</taxon>
        <taxon>Verrucomicrobiota</taxon>
        <taxon>Verrucomicrobiia</taxon>
        <taxon>Verrucomicrobiales</taxon>
        <taxon>Verrucomicrobiaceae</taxon>
        <taxon>Luteolibacter</taxon>
    </lineage>
</organism>
<sequence>MNLGRLVKRLVHGGSSHLDGIEMEVVEAVLAQLPEQESQAIRMQLEDLETVQKAAGNRMVCMWYRGSARSPLLEGGEFCLARLRIAEEKVTGTIQLMVHRGRLQSFEYSRGRPGPDFTIRSVEIRPAKVASVAAAIDRLEHDEPNDDSGNHS</sequence>
<keyword evidence="2" id="KW-1185">Reference proteome</keyword>
<comment type="caution">
    <text evidence="1">The sequence shown here is derived from an EMBL/GenBank/DDBJ whole genome shotgun (WGS) entry which is preliminary data.</text>
</comment>
<reference evidence="1" key="1">
    <citation type="submission" date="2022-10" db="EMBL/GenBank/DDBJ databases">
        <title>Luteolibacter sp. GHJ8, whole genome shotgun sequencing project.</title>
        <authorList>
            <person name="Zhao G."/>
            <person name="Shen L."/>
        </authorList>
    </citation>
    <scope>NUCLEOTIDE SEQUENCE</scope>
    <source>
        <strain evidence="1">GHJ8</strain>
    </source>
</reference>
<dbReference type="EMBL" id="JAPDDR010000016">
    <property type="protein sequence ID" value="MCW1916528.1"/>
    <property type="molecule type" value="Genomic_DNA"/>
</dbReference>